<dbReference type="Pfam" id="PF00561">
    <property type="entry name" value="Abhydrolase_1"/>
    <property type="match status" value="1"/>
</dbReference>
<dbReference type="EMBL" id="UINC01222471">
    <property type="protein sequence ID" value="SVE51274.1"/>
    <property type="molecule type" value="Genomic_DNA"/>
</dbReference>
<reference evidence="2" key="1">
    <citation type="submission" date="2018-05" db="EMBL/GenBank/DDBJ databases">
        <authorList>
            <person name="Lanie J.A."/>
            <person name="Ng W.-L."/>
            <person name="Kazmierczak K.M."/>
            <person name="Andrzejewski T.M."/>
            <person name="Davidsen T.M."/>
            <person name="Wayne K.J."/>
            <person name="Tettelin H."/>
            <person name="Glass J.I."/>
            <person name="Rusch D."/>
            <person name="Podicherti R."/>
            <person name="Tsui H.-C.T."/>
            <person name="Winkler M.E."/>
        </authorList>
    </citation>
    <scope>NUCLEOTIDE SEQUENCE</scope>
</reference>
<dbReference type="InterPro" id="IPR029058">
    <property type="entry name" value="AB_hydrolase_fold"/>
</dbReference>
<dbReference type="PANTHER" id="PTHR43798">
    <property type="entry name" value="MONOACYLGLYCEROL LIPASE"/>
    <property type="match status" value="1"/>
</dbReference>
<evidence type="ECO:0000259" key="1">
    <source>
        <dbReference type="Pfam" id="PF00561"/>
    </source>
</evidence>
<protein>
    <recommendedName>
        <fullName evidence="1">AB hydrolase-1 domain-containing protein</fullName>
    </recommendedName>
</protein>
<accession>A0A383E3W1</accession>
<organism evidence="2">
    <name type="scientific">marine metagenome</name>
    <dbReference type="NCBI Taxonomy" id="408172"/>
    <lineage>
        <taxon>unclassified sequences</taxon>
        <taxon>metagenomes</taxon>
        <taxon>ecological metagenomes</taxon>
    </lineage>
</organism>
<feature type="non-terminal residue" evidence="2">
    <location>
        <position position="105"/>
    </location>
</feature>
<dbReference type="Gene3D" id="3.40.50.1820">
    <property type="entry name" value="alpha/beta hydrolase"/>
    <property type="match status" value="1"/>
</dbReference>
<dbReference type="AlphaFoldDB" id="A0A383E3W1"/>
<gene>
    <name evidence="2" type="ORF">METZ01_LOCUS504128</name>
</gene>
<dbReference type="InterPro" id="IPR050266">
    <property type="entry name" value="AB_hydrolase_sf"/>
</dbReference>
<dbReference type="InterPro" id="IPR000073">
    <property type="entry name" value="AB_hydrolase_1"/>
</dbReference>
<proteinExistence type="predicted"/>
<dbReference type="PANTHER" id="PTHR43798:SF33">
    <property type="entry name" value="HYDROLASE, PUTATIVE (AFU_ORTHOLOGUE AFUA_2G14860)-RELATED"/>
    <property type="match status" value="1"/>
</dbReference>
<sequence>MMDERKPDETINVKVDGFNVVAYSFGSGDEVLFCLNGGPGLPCDYVRDAHSWLADKGYRVVAFDQLGCGGSDRPEDTALWTIERYVEEVETVRIALNLGKVHLYG</sequence>
<name>A0A383E3W1_9ZZZZ</name>
<dbReference type="GO" id="GO:0016020">
    <property type="term" value="C:membrane"/>
    <property type="evidence" value="ECO:0007669"/>
    <property type="project" value="TreeGrafter"/>
</dbReference>
<dbReference type="SUPFAM" id="SSF53474">
    <property type="entry name" value="alpha/beta-Hydrolases"/>
    <property type="match status" value="1"/>
</dbReference>
<evidence type="ECO:0000313" key="2">
    <source>
        <dbReference type="EMBL" id="SVE51274.1"/>
    </source>
</evidence>
<feature type="domain" description="AB hydrolase-1" evidence="1">
    <location>
        <begin position="31"/>
        <end position="105"/>
    </location>
</feature>